<feature type="domain" description="PAS" evidence="6">
    <location>
        <begin position="520"/>
        <end position="561"/>
    </location>
</feature>
<dbReference type="PANTHER" id="PTHR43719:SF30">
    <property type="entry name" value="TWO-COMPONENT SYSTEM RESPONSE REGULATOR"/>
    <property type="match status" value="1"/>
</dbReference>
<dbReference type="InterPro" id="IPR003661">
    <property type="entry name" value="HisK_dim/P_dom"/>
</dbReference>
<reference evidence="7 8" key="1">
    <citation type="journal article" date="2020" name="Genomics">
        <title>Complete, high-quality genomes from long-read metagenomic sequencing of two wolf lichen thalli reveals enigmatic genome architecture.</title>
        <authorList>
            <person name="McKenzie S.K."/>
            <person name="Walston R.F."/>
            <person name="Allen J.L."/>
        </authorList>
    </citation>
    <scope>NUCLEOTIDE SEQUENCE [LARGE SCALE GENOMIC DNA]</scope>
    <source>
        <strain evidence="7">WasteWater1</strain>
    </source>
</reference>
<name>A0A8H6CDQ0_9LECA</name>
<keyword evidence="1 2" id="KW-0597">Phosphoprotein</keyword>
<dbReference type="PROSITE" id="PS50110">
    <property type="entry name" value="RESPONSE_REGULATORY"/>
    <property type="match status" value="1"/>
</dbReference>
<dbReference type="GO" id="GO:0000155">
    <property type="term" value="F:phosphorelay sensor kinase activity"/>
    <property type="evidence" value="ECO:0007669"/>
    <property type="project" value="InterPro"/>
</dbReference>
<gene>
    <name evidence="7" type="ORF">HO133_002433</name>
</gene>
<dbReference type="SMART" id="SM00448">
    <property type="entry name" value="REC"/>
    <property type="match status" value="1"/>
</dbReference>
<dbReference type="Gene3D" id="3.40.50.2300">
    <property type="match status" value="1"/>
</dbReference>
<dbReference type="InterPro" id="IPR036890">
    <property type="entry name" value="HATPase_C_sf"/>
</dbReference>
<dbReference type="CDD" id="cd00130">
    <property type="entry name" value="PAS"/>
    <property type="match status" value="1"/>
</dbReference>
<evidence type="ECO:0000313" key="8">
    <source>
        <dbReference type="Proteomes" id="UP000593566"/>
    </source>
</evidence>
<dbReference type="RefSeq" id="XP_037151012.1">
    <property type="nucleotide sequence ID" value="XM_037293359.1"/>
</dbReference>
<evidence type="ECO:0000259" key="4">
    <source>
        <dbReference type="PROSITE" id="PS50109"/>
    </source>
</evidence>
<dbReference type="InterPro" id="IPR004358">
    <property type="entry name" value="Sig_transdc_His_kin-like_C"/>
</dbReference>
<dbReference type="Gene3D" id="3.30.450.40">
    <property type="match status" value="1"/>
</dbReference>
<dbReference type="PROSITE" id="PS50112">
    <property type="entry name" value="PAS"/>
    <property type="match status" value="1"/>
</dbReference>
<dbReference type="InterPro" id="IPR036097">
    <property type="entry name" value="HisK_dim/P_sf"/>
</dbReference>
<dbReference type="SUPFAM" id="SSF55781">
    <property type="entry name" value="GAF domain-like"/>
    <property type="match status" value="1"/>
</dbReference>
<feature type="domain" description="Response regulatory" evidence="5">
    <location>
        <begin position="1025"/>
        <end position="1155"/>
    </location>
</feature>
<evidence type="ECO:0000256" key="2">
    <source>
        <dbReference type="PROSITE-ProRule" id="PRU00169"/>
    </source>
</evidence>
<evidence type="ECO:0000313" key="7">
    <source>
        <dbReference type="EMBL" id="KAF6221577.1"/>
    </source>
</evidence>
<protein>
    <submittedName>
        <fullName evidence="7">Uncharacterized protein</fullName>
    </submittedName>
</protein>
<dbReference type="Proteomes" id="UP000593566">
    <property type="component" value="Unassembled WGS sequence"/>
</dbReference>
<dbReference type="Pfam" id="PF26131">
    <property type="entry name" value="PAS-like"/>
    <property type="match status" value="1"/>
</dbReference>
<sequence>MNTPMVPPALGDIGMIELLECDPRPTFILDLERTQDPSDECLHTVFSNASLQRLPRISNPVQVSRDLTADDDELGTYSQFKDWATSLPTYVHTTDDLPPPFEYQSLLWTGSTLKKRWLIISGSAIGFKDTSAGSFPSPPAGSQRKAHGMSTGSRGLPARKESGKLQAGMHPTWVDDLPISEHVQFFKSTDWSSTALGPLDTWSGCLRQMTRLLMSDSRAACIFWGPQRAVLYNEAYTAVASRKHPGLMGATLETAWAEIAKDLEPVFLTAERLGRATSMEDTPFCLQRHGYLEETFFSYNLIPVRAEDGKTEGFYNAAFETTKQNIWERRTSTLLSIVRVPDMASYWREVLKGFEPNERDIPLAVIYSLESDMHDEAPTPIIHLQATLGVVEGHPLALKRADLIQGSETILPLLRKTFSANSPTVFQRDDGSLPGSLLQEIEWRGFGEPSNTLAVLPLTAGEEILGFLLMGLNPRRPYDEDYAGFVQLLNRQLSTSLASAALMEQARRKQAELSKDLAEGESRFKTLTELNAGGLFLISPRGEVLYANDTCTAFMGIIMEDDRPYVEQEWYNLSELRLKRTFEVRLTHKWLHKESGTWKYKWILASCGHDENEDGSLKSVMGSITDISLLKQAQEDALERATLSEKLAQSQKDANEIQVRSRIEAEEARKSMEKFMDITSHEMRNPLSAILQSADGIAASLIEFQASSKTPIFSNELVESNLEAIQIISLCAQHQGRIINDVLTLSKLDSAMLLVSPTPTQPPVVVKGALKMFEGELVSHGIELEFSFEESYKRFGIDWVMIDPSRVTQILVNLLTNAIKFTRLREKREIKVSIGGSVEKPPIIEQVKFEWFPSRGIGSKKDLTLDREWGENKPVFVYFAVEDTGQGLSSEEKTRLFHRFAQANPRTHVKYGGSGLGLFISRELTELHGGEIGLYSEAGKGSTFAFYVKGRRASPPAEKAMQQLETQSADCRTASPIKAQRSQTNVPTKLASLSITQSSQSKGESESFQVLLVEDNLVNRGCFQTFQAIGTDFGLEKVLCKQLQKVGCTVHVANHGQEALDFMQSSNLWTNNPGGKAVDVVLMDLEMPVMDGLTCARRIRELEGKGTLIRHVPLIAVTANARKEQIETSLGAGMDDVMPKPFRVSELLTKMKALKLPE</sequence>
<dbReference type="Gene3D" id="1.10.287.130">
    <property type="match status" value="1"/>
</dbReference>
<dbReference type="SMART" id="SM00387">
    <property type="entry name" value="HATPase_c"/>
    <property type="match status" value="1"/>
</dbReference>
<dbReference type="CDD" id="cd00082">
    <property type="entry name" value="HisKA"/>
    <property type="match status" value="1"/>
</dbReference>
<dbReference type="AlphaFoldDB" id="A0A8H6CDQ0"/>
<dbReference type="SUPFAM" id="SSF55874">
    <property type="entry name" value="ATPase domain of HSP90 chaperone/DNA topoisomerase II/histidine kinase"/>
    <property type="match status" value="1"/>
</dbReference>
<dbReference type="SUPFAM" id="SSF55785">
    <property type="entry name" value="PYP-like sensor domain (PAS domain)"/>
    <property type="match status" value="1"/>
</dbReference>
<dbReference type="PROSITE" id="PS50109">
    <property type="entry name" value="HIS_KIN"/>
    <property type="match status" value="1"/>
</dbReference>
<dbReference type="SUPFAM" id="SSF52172">
    <property type="entry name" value="CheY-like"/>
    <property type="match status" value="1"/>
</dbReference>
<dbReference type="GeneID" id="59330846"/>
<evidence type="ECO:0000259" key="6">
    <source>
        <dbReference type="PROSITE" id="PS50112"/>
    </source>
</evidence>
<dbReference type="Gene3D" id="3.30.565.10">
    <property type="entry name" value="Histidine kinase-like ATPase, C-terminal domain"/>
    <property type="match status" value="1"/>
</dbReference>
<proteinExistence type="predicted"/>
<dbReference type="CDD" id="cd17546">
    <property type="entry name" value="REC_hyHK_CKI1_RcsC-like"/>
    <property type="match status" value="1"/>
</dbReference>
<dbReference type="SMART" id="SM00388">
    <property type="entry name" value="HisKA"/>
    <property type="match status" value="1"/>
</dbReference>
<feature type="domain" description="Histidine kinase" evidence="4">
    <location>
        <begin position="678"/>
        <end position="952"/>
    </location>
</feature>
<dbReference type="EMBL" id="JACCJB010000014">
    <property type="protein sequence ID" value="KAF6221577.1"/>
    <property type="molecule type" value="Genomic_DNA"/>
</dbReference>
<dbReference type="PANTHER" id="PTHR43719">
    <property type="entry name" value="TWO-COMPONENT HISTIDINE KINASE"/>
    <property type="match status" value="1"/>
</dbReference>
<dbReference type="InterPro" id="IPR011006">
    <property type="entry name" value="CheY-like_superfamily"/>
</dbReference>
<comment type="caution">
    <text evidence="7">The sequence shown here is derived from an EMBL/GenBank/DDBJ whole genome shotgun (WGS) entry which is preliminary data.</text>
</comment>
<dbReference type="InterPro" id="IPR000014">
    <property type="entry name" value="PAS"/>
</dbReference>
<dbReference type="InterPro" id="IPR035965">
    <property type="entry name" value="PAS-like_dom_sf"/>
</dbReference>
<accession>A0A8H6CDQ0</accession>
<dbReference type="InterPro" id="IPR003594">
    <property type="entry name" value="HATPase_dom"/>
</dbReference>
<dbReference type="InterPro" id="IPR058846">
    <property type="entry name" value="PAS-like"/>
</dbReference>
<evidence type="ECO:0000256" key="1">
    <source>
        <dbReference type="ARBA" id="ARBA00022553"/>
    </source>
</evidence>
<evidence type="ECO:0000259" key="5">
    <source>
        <dbReference type="PROSITE" id="PS50110"/>
    </source>
</evidence>
<dbReference type="InterPro" id="IPR050956">
    <property type="entry name" value="2C_system_His_kinase"/>
</dbReference>
<dbReference type="Pfam" id="PF02518">
    <property type="entry name" value="HATPase_c"/>
    <property type="match status" value="1"/>
</dbReference>
<dbReference type="Gene3D" id="3.30.450.20">
    <property type="entry name" value="PAS domain"/>
    <property type="match status" value="2"/>
</dbReference>
<feature type="modified residue" description="4-aspartylphosphate" evidence="2">
    <location>
        <position position="1084"/>
    </location>
</feature>
<dbReference type="Pfam" id="PF00072">
    <property type="entry name" value="Response_reg"/>
    <property type="match status" value="1"/>
</dbReference>
<feature type="region of interest" description="Disordered" evidence="3">
    <location>
        <begin position="131"/>
        <end position="161"/>
    </location>
</feature>
<dbReference type="PRINTS" id="PR00344">
    <property type="entry name" value="BCTRLSENSOR"/>
</dbReference>
<evidence type="ECO:0000256" key="3">
    <source>
        <dbReference type="SAM" id="MobiDB-lite"/>
    </source>
</evidence>
<dbReference type="SUPFAM" id="SSF47384">
    <property type="entry name" value="Homodimeric domain of signal transducing histidine kinase"/>
    <property type="match status" value="1"/>
</dbReference>
<dbReference type="InterPro" id="IPR001789">
    <property type="entry name" value="Sig_transdc_resp-reg_receiver"/>
</dbReference>
<dbReference type="InterPro" id="IPR005467">
    <property type="entry name" value="His_kinase_dom"/>
</dbReference>
<keyword evidence="8" id="KW-1185">Reference proteome</keyword>
<dbReference type="Pfam" id="PF00512">
    <property type="entry name" value="HisKA"/>
    <property type="match status" value="1"/>
</dbReference>
<organism evidence="7 8">
    <name type="scientific">Letharia lupina</name>
    <dbReference type="NCBI Taxonomy" id="560253"/>
    <lineage>
        <taxon>Eukaryota</taxon>
        <taxon>Fungi</taxon>
        <taxon>Dikarya</taxon>
        <taxon>Ascomycota</taxon>
        <taxon>Pezizomycotina</taxon>
        <taxon>Lecanoromycetes</taxon>
        <taxon>OSLEUM clade</taxon>
        <taxon>Lecanoromycetidae</taxon>
        <taxon>Lecanorales</taxon>
        <taxon>Lecanorineae</taxon>
        <taxon>Parmeliaceae</taxon>
        <taxon>Letharia</taxon>
    </lineage>
</organism>
<dbReference type="InterPro" id="IPR029016">
    <property type="entry name" value="GAF-like_dom_sf"/>
</dbReference>